<organism evidence="3 4">
    <name type="scientific">Streptomyces scabiei</name>
    <dbReference type="NCBI Taxonomy" id="1930"/>
    <lineage>
        <taxon>Bacteria</taxon>
        <taxon>Bacillati</taxon>
        <taxon>Actinomycetota</taxon>
        <taxon>Actinomycetes</taxon>
        <taxon>Kitasatosporales</taxon>
        <taxon>Streptomycetaceae</taxon>
        <taxon>Streptomyces</taxon>
    </lineage>
</organism>
<reference evidence="3 4" key="2">
    <citation type="journal article" date="2016" name="Genome Announc.">
        <title>Draft Genome Sequences of Streptomyces scabiei S58, Streptomyces turgidiscabies T45, and Streptomyces acidiscabies a10, the Pathogens of Potato Common Scab, Isolated in Japan.</title>
        <authorList>
            <person name="Tomihama T."/>
            <person name="Nishi Y."/>
            <person name="Sakai M."/>
            <person name="Ikenaga M."/>
            <person name="Okubo T."/>
            <person name="Ikeda S."/>
        </authorList>
    </citation>
    <scope>NUCLEOTIDE SEQUENCE [LARGE SCALE GENOMIC DNA]</scope>
    <source>
        <strain evidence="3 4">S58</strain>
    </source>
</reference>
<proteinExistence type="predicted"/>
<dbReference type="PANTHER" id="PTHR35801:SF1">
    <property type="entry name" value="PHOSPHOSERINE PHOSPHATASE RSBX"/>
    <property type="match status" value="1"/>
</dbReference>
<dbReference type="Pfam" id="PF13581">
    <property type="entry name" value="HATPase_c_2"/>
    <property type="match status" value="1"/>
</dbReference>
<sequence>MPRVWEVPVHDSTRVRDARVAAEAAAARAGLDADRAAGCALVATELATNLLKHAGGGLILLDVVSRPAPERADGAAPLVQIVAIDHGPGVRDVAGALRDGYSTTSSLGAGLGTCRRVADDFDLHSTVGRGTIALARLGARAARRGSPAPSPAADVRAGGVNVPFAGAEFSGDAWAWVREGDLTTVMLADGLGHGMAAARASSAAVEQLYRAPRLAPAQLLRRLEGALRDTRGAAVAVAQLDSAAGRLSFSGIGNIGARLRTGAQWQPLLSRPGIVGAHRAAHLPEHTAPWGKDCLLVLHSDGLPSRWSPGPAAHSPSLDPAVIAAVIVRDASSPARPVRDDTTVAVLSPSPPDRFP</sequence>
<protein>
    <submittedName>
        <fullName evidence="3">Serine/threonine-protein kinase RsbT</fullName>
        <ecNumber evidence="3">2.7.11.1</ecNumber>
    </submittedName>
</protein>
<reference evidence="4" key="1">
    <citation type="submission" date="2015-11" db="EMBL/GenBank/DDBJ databases">
        <authorList>
            <consortium name="Cross-ministerial Strategic Innovation Promotion Program (SIP) consortium"/>
            <person name="Tomihama T."/>
            <person name="Ikenaga M."/>
            <person name="Sakai M."/>
            <person name="Okubo T."/>
            <person name="Ikeda S."/>
        </authorList>
    </citation>
    <scope>NUCLEOTIDE SEQUENCE [LARGE SCALE GENOMIC DNA]</scope>
    <source>
        <strain evidence="4">S58</strain>
    </source>
</reference>
<dbReference type="Proteomes" id="UP000067448">
    <property type="component" value="Unassembled WGS sequence"/>
</dbReference>
<dbReference type="Gene3D" id="3.60.40.10">
    <property type="entry name" value="PPM-type phosphatase domain"/>
    <property type="match status" value="1"/>
</dbReference>
<dbReference type="AlphaFoldDB" id="A0A100JJ64"/>
<dbReference type="EC" id="2.7.11.1" evidence="3"/>
<accession>A0A100JJ64</accession>
<dbReference type="GO" id="GO:0004674">
    <property type="term" value="F:protein serine/threonine kinase activity"/>
    <property type="evidence" value="ECO:0007669"/>
    <property type="project" value="UniProtKB-EC"/>
</dbReference>
<keyword evidence="3" id="KW-0418">Kinase</keyword>
<dbReference type="InterPro" id="IPR039248">
    <property type="entry name" value="Ptase_RsbX"/>
</dbReference>
<dbReference type="SUPFAM" id="SSF81606">
    <property type="entry name" value="PP2C-like"/>
    <property type="match status" value="1"/>
</dbReference>
<dbReference type="SMART" id="SM00331">
    <property type="entry name" value="PP2C_SIG"/>
    <property type="match status" value="1"/>
</dbReference>
<dbReference type="Gene3D" id="3.30.565.10">
    <property type="entry name" value="Histidine kinase-like ATPase, C-terminal domain"/>
    <property type="match status" value="1"/>
</dbReference>
<dbReference type="SUPFAM" id="SSF55874">
    <property type="entry name" value="ATPase domain of HSP90 chaperone/DNA topoisomerase II/histidine kinase"/>
    <property type="match status" value="1"/>
</dbReference>
<dbReference type="Pfam" id="PF07228">
    <property type="entry name" value="SpoIIE"/>
    <property type="match status" value="1"/>
</dbReference>
<dbReference type="InterPro" id="IPR003594">
    <property type="entry name" value="HATPase_dom"/>
</dbReference>
<evidence type="ECO:0000256" key="1">
    <source>
        <dbReference type="SAM" id="MobiDB-lite"/>
    </source>
</evidence>
<comment type="caution">
    <text evidence="3">The sequence shown here is derived from an EMBL/GenBank/DDBJ whole genome shotgun (WGS) entry which is preliminary data.</text>
</comment>
<dbReference type="InterPro" id="IPR001932">
    <property type="entry name" value="PPM-type_phosphatase-like_dom"/>
</dbReference>
<dbReference type="RefSeq" id="WP_059078657.1">
    <property type="nucleotide sequence ID" value="NZ_BCMM01000003.1"/>
</dbReference>
<reference evidence="4" key="3">
    <citation type="submission" date="2016-02" db="EMBL/GenBank/DDBJ databases">
        <title>Draft genome of pathogenic Streptomyces sp. in Japan.</title>
        <authorList>
            <person name="Tomihama T."/>
            <person name="Ikenaga M."/>
            <person name="Sakai M."/>
            <person name="Okubo T."/>
            <person name="Ikeda S."/>
        </authorList>
    </citation>
    <scope>NUCLEOTIDE SEQUENCE [LARGE SCALE GENOMIC DNA]</scope>
    <source>
        <strain evidence="4">S58</strain>
    </source>
</reference>
<feature type="region of interest" description="Disordered" evidence="1">
    <location>
        <begin position="333"/>
        <end position="356"/>
    </location>
</feature>
<dbReference type="PANTHER" id="PTHR35801">
    <property type="entry name" value="PHOSPHOSERINE PHOSPHATASE RSBX"/>
    <property type="match status" value="1"/>
</dbReference>
<feature type="domain" description="PPM-type phosphatase" evidence="2">
    <location>
        <begin position="155"/>
        <end position="349"/>
    </location>
</feature>
<dbReference type="InterPro" id="IPR036890">
    <property type="entry name" value="HATPase_C_sf"/>
</dbReference>
<dbReference type="EMBL" id="BCMM01000003">
    <property type="protein sequence ID" value="GAQ60521.1"/>
    <property type="molecule type" value="Genomic_DNA"/>
</dbReference>
<dbReference type="InterPro" id="IPR036457">
    <property type="entry name" value="PPM-type-like_dom_sf"/>
</dbReference>
<keyword evidence="3" id="KW-0808">Transferase</keyword>
<evidence type="ECO:0000259" key="2">
    <source>
        <dbReference type="SMART" id="SM00331"/>
    </source>
</evidence>
<evidence type="ECO:0000313" key="3">
    <source>
        <dbReference type="EMBL" id="GAQ60521.1"/>
    </source>
</evidence>
<evidence type="ECO:0000313" key="4">
    <source>
        <dbReference type="Proteomes" id="UP000067448"/>
    </source>
</evidence>
<dbReference type="OrthoDB" id="479131at2"/>
<gene>
    <name evidence="3" type="primary">rsbT_1</name>
    <name evidence="3" type="ORF">SsS58_00861</name>
</gene>
<name>A0A100JJ64_STRSC</name>